<proteinExistence type="predicted"/>
<gene>
    <name evidence="1" type="ORF">PghCCS26_47730</name>
</gene>
<evidence type="ECO:0000313" key="1">
    <source>
        <dbReference type="EMBL" id="GMK47643.1"/>
    </source>
</evidence>
<protein>
    <recommendedName>
        <fullName evidence="3">Homeodomain phBC6A51-type domain-containing protein</fullName>
    </recommendedName>
</protein>
<evidence type="ECO:0008006" key="3">
    <source>
        <dbReference type="Google" id="ProtNLM"/>
    </source>
</evidence>
<dbReference type="Proteomes" id="UP001285921">
    <property type="component" value="Unassembled WGS sequence"/>
</dbReference>
<evidence type="ECO:0000313" key="2">
    <source>
        <dbReference type="Proteomes" id="UP001285921"/>
    </source>
</evidence>
<organism evidence="1 2">
    <name type="scientific">Paenibacillus glycanilyticus</name>
    <dbReference type="NCBI Taxonomy" id="126569"/>
    <lineage>
        <taxon>Bacteria</taxon>
        <taxon>Bacillati</taxon>
        <taxon>Bacillota</taxon>
        <taxon>Bacilli</taxon>
        <taxon>Bacillales</taxon>
        <taxon>Paenibacillaceae</taxon>
        <taxon>Paenibacillus</taxon>
    </lineage>
</organism>
<reference evidence="1 2" key="1">
    <citation type="submission" date="2023-05" db="EMBL/GenBank/DDBJ databases">
        <title>Draft genome of Paenibacillus sp. CCS26.</title>
        <authorList>
            <person name="Akita H."/>
            <person name="Shinto Y."/>
            <person name="Kimura Z."/>
        </authorList>
    </citation>
    <scope>NUCLEOTIDE SEQUENCE [LARGE SCALE GENOMIC DNA]</scope>
    <source>
        <strain evidence="1 2">CCS26</strain>
    </source>
</reference>
<dbReference type="RefSeq" id="WP_317981562.1">
    <property type="nucleotide sequence ID" value="NZ_BTCL01000021.1"/>
</dbReference>
<name>A0ABQ6NS33_9BACL</name>
<comment type="caution">
    <text evidence="1">The sequence shown here is derived from an EMBL/GenBank/DDBJ whole genome shotgun (WGS) entry which is preliminary data.</text>
</comment>
<accession>A0ABQ6NS33</accession>
<keyword evidence="2" id="KW-1185">Reference proteome</keyword>
<dbReference type="EMBL" id="BTCL01000021">
    <property type="protein sequence ID" value="GMK47643.1"/>
    <property type="molecule type" value="Genomic_DNA"/>
</dbReference>
<dbReference type="Gene3D" id="1.10.10.60">
    <property type="entry name" value="Homeodomain-like"/>
    <property type="match status" value="1"/>
</dbReference>
<sequence length="135" mass="14833">MAKSLNADQYVAIEWLSLPNKGGKSYDEIAQICGVHVNTIGNWRKDAAFDRELKRAIVRNNSDRLPELVASLTEIAIRDGNAAMAKLALQVNDMLTDKVEVETKGDVTTDVDALKERIAALKKDSGENAVNNVQH</sequence>